<accession>A0ABS1JUE8</accession>
<organism evidence="1 2">
    <name type="scientific">Ramlibacter alkalitolerans</name>
    <dbReference type="NCBI Taxonomy" id="2039631"/>
    <lineage>
        <taxon>Bacteria</taxon>
        <taxon>Pseudomonadati</taxon>
        <taxon>Pseudomonadota</taxon>
        <taxon>Betaproteobacteria</taxon>
        <taxon>Burkholderiales</taxon>
        <taxon>Comamonadaceae</taxon>
        <taxon>Ramlibacter</taxon>
    </lineage>
</organism>
<dbReference type="RefSeq" id="WP_201692474.1">
    <property type="nucleotide sequence ID" value="NZ_JAEQND010000013.1"/>
</dbReference>
<proteinExistence type="predicted"/>
<protein>
    <submittedName>
        <fullName evidence="1">Uncharacterized protein</fullName>
    </submittedName>
</protein>
<dbReference type="EMBL" id="JAEQND010000013">
    <property type="protein sequence ID" value="MBL0427843.1"/>
    <property type="molecule type" value="Genomic_DNA"/>
</dbReference>
<gene>
    <name evidence="1" type="ORF">JI746_22240</name>
</gene>
<sequence length="201" mass="21488">MLTLAAVPALAQGSGLGEIVKQQRAAEARQASAQDAERQSNALQARGRAVTADLFREFYGKLKAAGVKFEQIQPGATRSADGLASSRVDSIAPGGEFAIVTNCVLISCEPRPQVNLVGYGVTELSVYYDGAAAYEVGSCGGGTINLDCTCRLAAFSGFFRMPCRELLGPNSPSKASREKVMVWLEASLKSSMQERERFRSR</sequence>
<dbReference type="Proteomes" id="UP000622707">
    <property type="component" value="Unassembled WGS sequence"/>
</dbReference>
<name>A0ABS1JUE8_9BURK</name>
<comment type="caution">
    <text evidence="1">The sequence shown here is derived from an EMBL/GenBank/DDBJ whole genome shotgun (WGS) entry which is preliminary data.</text>
</comment>
<evidence type="ECO:0000313" key="2">
    <source>
        <dbReference type="Proteomes" id="UP000622707"/>
    </source>
</evidence>
<reference evidence="1 2" key="1">
    <citation type="journal article" date="2017" name="Int. J. Syst. Evol. Microbiol.">
        <title>Ramlibacter alkalitolerans sp. nov., alkali-tolerant bacterium isolated from soil of ginseng.</title>
        <authorList>
            <person name="Lee D.H."/>
            <person name="Cha C.J."/>
        </authorList>
    </citation>
    <scope>NUCLEOTIDE SEQUENCE [LARGE SCALE GENOMIC DNA]</scope>
    <source>
        <strain evidence="1 2">KACC 19305</strain>
    </source>
</reference>
<evidence type="ECO:0000313" key="1">
    <source>
        <dbReference type="EMBL" id="MBL0427843.1"/>
    </source>
</evidence>
<keyword evidence="2" id="KW-1185">Reference proteome</keyword>